<dbReference type="Proteomes" id="UP000001555">
    <property type="component" value="Unassembled WGS sequence"/>
</dbReference>
<keyword evidence="4" id="KW-1185">Reference proteome</keyword>
<reference evidence="3" key="2">
    <citation type="submission" date="2020-05" db="UniProtKB">
        <authorList>
            <consortium name="EnsemblMetazoa"/>
        </authorList>
    </citation>
    <scope>IDENTIFICATION</scope>
    <source>
        <strain evidence="3">wikel</strain>
    </source>
</reference>
<feature type="region of interest" description="Disordered" evidence="1">
    <location>
        <begin position="1"/>
        <end position="103"/>
    </location>
</feature>
<name>B7PZ03_IXOSC</name>
<dbReference type="PaxDb" id="6945-B7PZ03"/>
<feature type="compositionally biased region" description="Gly residues" evidence="1">
    <location>
        <begin position="49"/>
        <end position="58"/>
    </location>
</feature>
<evidence type="ECO:0000313" key="2">
    <source>
        <dbReference type="EMBL" id="EEC11825.1"/>
    </source>
</evidence>
<accession>B7PZ03</accession>
<organism>
    <name type="scientific">Ixodes scapularis</name>
    <name type="common">Black-legged tick</name>
    <name type="synonym">Deer tick</name>
    <dbReference type="NCBI Taxonomy" id="6945"/>
    <lineage>
        <taxon>Eukaryota</taxon>
        <taxon>Metazoa</taxon>
        <taxon>Ecdysozoa</taxon>
        <taxon>Arthropoda</taxon>
        <taxon>Chelicerata</taxon>
        <taxon>Arachnida</taxon>
        <taxon>Acari</taxon>
        <taxon>Parasitiformes</taxon>
        <taxon>Ixodida</taxon>
        <taxon>Ixodoidea</taxon>
        <taxon>Ixodidae</taxon>
        <taxon>Ixodinae</taxon>
        <taxon>Ixodes</taxon>
    </lineage>
</organism>
<sequence length="103" mass="10672">MRRSQIADPPEACASGLAPSKPCRNGLQGTNACPRYIPRSPGKPHGGDCSEGGIGGWRGTTDDGPEFLCPDASPDSPPPSPKSSWMANGDRWGPGARCMAPPL</sequence>
<reference evidence="2 4" key="1">
    <citation type="submission" date="2008-03" db="EMBL/GenBank/DDBJ databases">
        <title>Annotation of Ixodes scapularis.</title>
        <authorList>
            <consortium name="Ixodes scapularis Genome Project Consortium"/>
            <person name="Caler E."/>
            <person name="Hannick L.I."/>
            <person name="Bidwell S."/>
            <person name="Joardar V."/>
            <person name="Thiagarajan M."/>
            <person name="Amedeo P."/>
            <person name="Galinsky K.J."/>
            <person name="Schobel S."/>
            <person name="Inman J."/>
            <person name="Hostetler J."/>
            <person name="Miller J."/>
            <person name="Hammond M."/>
            <person name="Megy K."/>
            <person name="Lawson D."/>
            <person name="Kodira C."/>
            <person name="Sutton G."/>
            <person name="Meyer J."/>
            <person name="Hill C.A."/>
            <person name="Birren B."/>
            <person name="Nene V."/>
            <person name="Collins F."/>
            <person name="Alarcon-Chaidez F."/>
            <person name="Wikel S."/>
            <person name="Strausberg R."/>
        </authorList>
    </citation>
    <scope>NUCLEOTIDE SEQUENCE [LARGE SCALE GENOMIC DNA]</scope>
    <source>
        <strain evidence="4">Wikel</strain>
        <strain evidence="2">Wikel colony</strain>
    </source>
</reference>
<dbReference type="EnsemblMetazoa" id="ISCW009635-RA">
    <property type="protein sequence ID" value="ISCW009635-PA"/>
    <property type="gene ID" value="ISCW009635"/>
</dbReference>
<evidence type="ECO:0000256" key="1">
    <source>
        <dbReference type="SAM" id="MobiDB-lite"/>
    </source>
</evidence>
<protein>
    <submittedName>
        <fullName evidence="2 3">Uncharacterized protein</fullName>
    </submittedName>
</protein>
<proteinExistence type="predicted"/>
<dbReference type="HOGENOM" id="CLU_2266676_0_0_1"/>
<dbReference type="InParanoid" id="B7PZ03"/>
<dbReference type="EMBL" id="ABJB010145252">
    <property type="status" value="NOT_ANNOTATED_CDS"/>
    <property type="molecule type" value="Genomic_DNA"/>
</dbReference>
<dbReference type="VEuPathDB" id="VectorBase:ISCI009635"/>
<dbReference type="AlphaFoldDB" id="B7PZ03"/>
<dbReference type="EMBL" id="DS822972">
    <property type="protein sequence ID" value="EEC11825.1"/>
    <property type="molecule type" value="Genomic_DNA"/>
</dbReference>
<dbReference type="VEuPathDB" id="VectorBase:ISCW009635"/>
<gene>
    <name evidence="2" type="ORF">IscW_ISCW009635</name>
</gene>
<evidence type="ECO:0000313" key="4">
    <source>
        <dbReference type="Proteomes" id="UP000001555"/>
    </source>
</evidence>
<evidence type="ECO:0000313" key="3">
    <source>
        <dbReference type="EnsemblMetazoa" id="ISCW009635-PA"/>
    </source>
</evidence>